<sequence length="492" mass="50973">MRHRTRSVCVLVVLLLGVQCANEKPKADGPPDEPGPIPGVSGAFRWYAELTPGDPVGDSFAVSKAGRTAFAFSPLRAGTVAGVPFNHSGAGGVKSNYDLLVAVLESTGKLAWKRTFSTAEVESATAVTFDDAGDVYVAGLLKDNQDGLDFGDGVSVGVGPGELTSFLVKLRGTDGKALWALGIISGERYVRPMCGIFRKELQVRGGVGVLGCVFTVSDVAQEHLLLVTRTGTTEVRPVGLGANGVVLSFDPSSGQPRATYVLGGAESVLRTLAVTDAGGVVLGARLRQGTIVDSEGSTPLVLTAPGCLVAALGPNLKPLHRRVLGGSIAETDCEPEDVVLAGNGRVLVGGQGTGNLDQGDGVVGQGTFGFVGTLHSDLSNADAFERYADQRVFGMAVDAWGQSFVGLSREEPALSFHYTKRDASGTVVHTSKDQVADASARFPYPLLNMRGLAVDASGAPTLLGVTGGPFVFDDGLHGSNEARSCFAVRFAP</sequence>
<dbReference type="Proteomes" id="UP000663090">
    <property type="component" value="Chromosome"/>
</dbReference>
<organism evidence="2 3">
    <name type="scientific">Myxococcus landrumensis</name>
    <dbReference type="NCBI Taxonomy" id="2813577"/>
    <lineage>
        <taxon>Bacteria</taxon>
        <taxon>Pseudomonadati</taxon>
        <taxon>Myxococcota</taxon>
        <taxon>Myxococcia</taxon>
        <taxon>Myxococcales</taxon>
        <taxon>Cystobacterineae</taxon>
        <taxon>Myxococcaceae</taxon>
        <taxon>Myxococcus</taxon>
    </lineage>
</organism>
<feature type="signal peptide" evidence="1">
    <location>
        <begin position="1"/>
        <end position="21"/>
    </location>
</feature>
<dbReference type="RefSeq" id="WP_206712919.1">
    <property type="nucleotide sequence ID" value="NZ_CP071091.1"/>
</dbReference>
<feature type="chain" id="PRO_5045069047" description="Lipoprotein" evidence="1">
    <location>
        <begin position="22"/>
        <end position="492"/>
    </location>
</feature>
<evidence type="ECO:0000313" key="3">
    <source>
        <dbReference type="Proteomes" id="UP000663090"/>
    </source>
</evidence>
<keyword evidence="3" id="KW-1185">Reference proteome</keyword>
<evidence type="ECO:0000313" key="2">
    <source>
        <dbReference type="EMBL" id="QSQ11160.1"/>
    </source>
</evidence>
<gene>
    <name evidence="2" type="ORF">JY572_22340</name>
</gene>
<dbReference type="EMBL" id="CP071091">
    <property type="protein sequence ID" value="QSQ11160.1"/>
    <property type="molecule type" value="Genomic_DNA"/>
</dbReference>
<protein>
    <recommendedName>
        <fullName evidence="4">Lipoprotein</fullName>
    </recommendedName>
</protein>
<name>A0ABX7MXI6_9BACT</name>
<proteinExistence type="predicted"/>
<keyword evidence="1" id="KW-0732">Signal</keyword>
<evidence type="ECO:0000256" key="1">
    <source>
        <dbReference type="SAM" id="SignalP"/>
    </source>
</evidence>
<evidence type="ECO:0008006" key="4">
    <source>
        <dbReference type="Google" id="ProtNLM"/>
    </source>
</evidence>
<reference evidence="2 3" key="1">
    <citation type="submission" date="2021-02" db="EMBL/GenBank/DDBJ databases">
        <title>De Novo genome assembly of isolated myxobacteria.</title>
        <authorList>
            <person name="Stevens D.C."/>
        </authorList>
    </citation>
    <scope>NUCLEOTIDE SEQUENCE [LARGE SCALE GENOMIC DNA]</scope>
    <source>
        <strain evidence="2 3">SCHIC003</strain>
    </source>
</reference>
<accession>A0ABX7MXI6</accession>